<keyword evidence="2 3" id="KW-0808">Transferase</keyword>
<keyword evidence="3" id="KW-0862">Zinc</keyword>
<feature type="binding site" evidence="3">
    <location>
        <position position="295"/>
    </location>
    <ligand>
        <name>Zn(2+)</name>
        <dbReference type="ChEBI" id="CHEBI:29105"/>
    </ligand>
</feature>
<comment type="cofactor">
    <cofactor evidence="3">
        <name>Zn(2+)</name>
        <dbReference type="ChEBI" id="CHEBI:29105"/>
    </cofactor>
</comment>
<dbReference type="GO" id="GO:0032259">
    <property type="term" value="P:methylation"/>
    <property type="evidence" value="ECO:0007669"/>
    <property type="project" value="UniProtKB-KW"/>
</dbReference>
<organism evidence="5 6">
    <name type="scientific">Neorhizobium galegae bv. officinalis</name>
    <dbReference type="NCBI Taxonomy" id="323656"/>
    <lineage>
        <taxon>Bacteria</taxon>
        <taxon>Pseudomonadati</taxon>
        <taxon>Pseudomonadota</taxon>
        <taxon>Alphaproteobacteria</taxon>
        <taxon>Hyphomicrobiales</taxon>
        <taxon>Rhizobiaceae</taxon>
        <taxon>Rhizobium/Agrobacterium group</taxon>
        <taxon>Neorhizobium</taxon>
    </lineage>
</organism>
<evidence type="ECO:0000313" key="5">
    <source>
        <dbReference type="EMBL" id="CDZ37860.1"/>
    </source>
</evidence>
<dbReference type="AlphaFoldDB" id="A0A0T7FS64"/>
<dbReference type="RefSeq" id="WP_046668036.1">
    <property type="nucleotide sequence ID" value="NZ_CCRH01000011.1"/>
</dbReference>
<dbReference type="InterPro" id="IPR003726">
    <property type="entry name" value="HCY_dom"/>
</dbReference>
<evidence type="ECO:0000259" key="4">
    <source>
        <dbReference type="PROSITE" id="PS50970"/>
    </source>
</evidence>
<feature type="binding site" evidence="3">
    <location>
        <position position="226"/>
    </location>
    <ligand>
        <name>Zn(2+)</name>
        <dbReference type="ChEBI" id="CHEBI:29105"/>
    </ligand>
</feature>
<proteinExistence type="predicted"/>
<protein>
    <submittedName>
        <fullName evidence="5">Homocysteine S-methyltransferase</fullName>
    </submittedName>
</protein>
<feature type="domain" description="Hcy-binding" evidence="4">
    <location>
        <begin position="4"/>
        <end position="310"/>
    </location>
</feature>
<dbReference type="Pfam" id="PF02574">
    <property type="entry name" value="S-methyl_trans"/>
    <property type="match status" value="1"/>
</dbReference>
<sequence>MAKYRHNLPQIKSGDFLSDGGLETTLVFHRGIDLPAFAAFPLLDDAKGREELTEYYEAYLAIARERGLGFILDTPTWRANADWGPQLGYDREALRALNIRSVEYIEKLRRLWERPSRPIVLNGVIGPRGDGYKDGNMEPLAAEDYHAFQAEAFAESEADMISAITMNNVGEAVGIVRASMRVGMPCIVSFTVETDGRLVNGKTLRAAIEETDAATDGYAAYYMVNCAHPTHFEQALSRGESWVRRISGIRANASAKSHQELDDSTELDIGDPLDLGARYRSLRQNYPAMRVLGGCCGTDHRHLQAICDACLPAAAA</sequence>
<dbReference type="SUPFAM" id="SSF82282">
    <property type="entry name" value="Homocysteine S-methyltransferase"/>
    <property type="match status" value="1"/>
</dbReference>
<dbReference type="GO" id="GO:0008168">
    <property type="term" value="F:methyltransferase activity"/>
    <property type="evidence" value="ECO:0007669"/>
    <property type="project" value="UniProtKB-UniRule"/>
</dbReference>
<name>A0A0T7FS64_NEOGA</name>
<dbReference type="OrthoDB" id="9803687at2"/>
<evidence type="ECO:0000256" key="1">
    <source>
        <dbReference type="ARBA" id="ARBA00022603"/>
    </source>
</evidence>
<reference evidence="5 6" key="1">
    <citation type="submission" date="2014-08" db="EMBL/GenBank/DDBJ databases">
        <authorList>
            <person name="Chen Y.-H."/>
        </authorList>
    </citation>
    <scope>NUCLEOTIDE SEQUENCE [LARGE SCALE GENOMIC DNA]</scope>
</reference>
<dbReference type="PANTHER" id="PTHR11103">
    <property type="entry name" value="SLR1189 PROTEIN"/>
    <property type="match status" value="1"/>
</dbReference>
<dbReference type="EMBL" id="CCRH01000011">
    <property type="protein sequence ID" value="CDZ37860.1"/>
    <property type="molecule type" value="Genomic_DNA"/>
</dbReference>
<dbReference type="Gene3D" id="3.20.20.330">
    <property type="entry name" value="Homocysteine-binding-like domain"/>
    <property type="match status" value="1"/>
</dbReference>
<feature type="binding site" evidence="3">
    <location>
        <position position="296"/>
    </location>
    <ligand>
        <name>Zn(2+)</name>
        <dbReference type="ChEBI" id="CHEBI:29105"/>
    </ligand>
</feature>
<evidence type="ECO:0000256" key="3">
    <source>
        <dbReference type="PROSITE-ProRule" id="PRU00333"/>
    </source>
</evidence>
<gene>
    <name evidence="5" type="ORF">NGAL_HAMBI1145_40770</name>
</gene>
<dbReference type="GO" id="GO:0046872">
    <property type="term" value="F:metal ion binding"/>
    <property type="evidence" value="ECO:0007669"/>
    <property type="project" value="UniProtKB-KW"/>
</dbReference>
<accession>A0A0T7FS64</accession>
<dbReference type="PROSITE" id="PS50970">
    <property type="entry name" value="HCY"/>
    <property type="match status" value="1"/>
</dbReference>
<evidence type="ECO:0000256" key="2">
    <source>
        <dbReference type="ARBA" id="ARBA00022679"/>
    </source>
</evidence>
<dbReference type="PANTHER" id="PTHR11103:SF18">
    <property type="entry name" value="SLR1189 PROTEIN"/>
    <property type="match status" value="1"/>
</dbReference>
<dbReference type="InterPro" id="IPR036589">
    <property type="entry name" value="HCY_dom_sf"/>
</dbReference>
<dbReference type="Proteomes" id="UP000046176">
    <property type="component" value="Unassembled WGS sequence"/>
</dbReference>
<keyword evidence="3" id="KW-0479">Metal-binding</keyword>
<evidence type="ECO:0000313" key="6">
    <source>
        <dbReference type="Proteomes" id="UP000046176"/>
    </source>
</evidence>
<keyword evidence="1 3" id="KW-0489">Methyltransferase</keyword>